<feature type="region of interest" description="Disordered" evidence="3">
    <location>
        <begin position="1"/>
        <end position="20"/>
    </location>
</feature>
<dbReference type="KEGG" id="masz:C9I28_27305"/>
<evidence type="ECO:0000256" key="2">
    <source>
        <dbReference type="ARBA" id="ARBA00023002"/>
    </source>
</evidence>
<gene>
    <name evidence="4" type="ORF">C9I28_27305</name>
</gene>
<dbReference type="InterPro" id="IPR036291">
    <property type="entry name" value="NAD(P)-bd_dom_sf"/>
</dbReference>
<evidence type="ECO:0000256" key="3">
    <source>
        <dbReference type="SAM" id="MobiDB-lite"/>
    </source>
</evidence>
<dbReference type="SUPFAM" id="SSF51735">
    <property type="entry name" value="NAD(P)-binding Rossmann-fold domains"/>
    <property type="match status" value="1"/>
</dbReference>
<dbReference type="Proteomes" id="UP000240505">
    <property type="component" value="Chromosome"/>
</dbReference>
<evidence type="ECO:0000256" key="1">
    <source>
        <dbReference type="ARBA" id="ARBA00006484"/>
    </source>
</evidence>
<accession>A0A2R4CH12</accession>
<dbReference type="FunFam" id="3.40.50.720:FF:000084">
    <property type="entry name" value="Short-chain dehydrogenase reductase"/>
    <property type="match status" value="1"/>
</dbReference>
<dbReference type="GO" id="GO:0016491">
    <property type="term" value="F:oxidoreductase activity"/>
    <property type="evidence" value="ECO:0007669"/>
    <property type="project" value="UniProtKB-KW"/>
</dbReference>
<name>A0A2R4CH12_9BURK</name>
<dbReference type="OrthoDB" id="7064009at2"/>
<dbReference type="PANTHER" id="PTHR24321:SF8">
    <property type="entry name" value="ESTRADIOL 17-BETA-DEHYDROGENASE 8-RELATED"/>
    <property type="match status" value="1"/>
</dbReference>
<protein>
    <submittedName>
        <fullName evidence="4">Short-chain dehydrogenase</fullName>
    </submittedName>
</protein>
<evidence type="ECO:0000313" key="4">
    <source>
        <dbReference type="EMBL" id="AVR98914.1"/>
    </source>
</evidence>
<organism evidence="4 5">
    <name type="scientific">Pseudoduganella armeniaca</name>
    <dbReference type="NCBI Taxonomy" id="2072590"/>
    <lineage>
        <taxon>Bacteria</taxon>
        <taxon>Pseudomonadati</taxon>
        <taxon>Pseudomonadota</taxon>
        <taxon>Betaproteobacteria</taxon>
        <taxon>Burkholderiales</taxon>
        <taxon>Oxalobacteraceae</taxon>
        <taxon>Telluria group</taxon>
        <taxon>Pseudoduganella</taxon>
    </lineage>
</organism>
<keyword evidence="5" id="KW-1185">Reference proteome</keyword>
<dbReference type="AlphaFoldDB" id="A0A2R4CH12"/>
<dbReference type="EMBL" id="CP028324">
    <property type="protein sequence ID" value="AVR98914.1"/>
    <property type="molecule type" value="Genomic_DNA"/>
</dbReference>
<dbReference type="PRINTS" id="PR00081">
    <property type="entry name" value="GDHRDH"/>
</dbReference>
<sequence length="285" mass="30023">MARRGGSMTQPDHRGGSARRPVALVAGAAGDIGRAMCRRFHRDGYALACLDVRSEQLVLLSHELEIAPPDIYCAAIDLTEPEAVRSIVDQVAFQMGGIDVLINTAGGNKTLTIADATPATWLADIHLNLNAAFYLAAAVLPHMQRQRKGNVVNIGSVNGLGIYGDPGYSAAKAGLIQFTKQMAVEYGHYGIRANVICPGTVKTQAWERMLAERPEFIEEAARLYPLQGVATPADIAGIAAFLASPDARIITGSVLVADGGLTAGIPGVAQFFTSGKPFLAPACPT</sequence>
<dbReference type="PANTHER" id="PTHR24321">
    <property type="entry name" value="DEHYDROGENASES, SHORT CHAIN"/>
    <property type="match status" value="1"/>
</dbReference>
<dbReference type="Pfam" id="PF13561">
    <property type="entry name" value="adh_short_C2"/>
    <property type="match status" value="1"/>
</dbReference>
<evidence type="ECO:0000313" key="5">
    <source>
        <dbReference type="Proteomes" id="UP000240505"/>
    </source>
</evidence>
<proteinExistence type="inferred from homology"/>
<dbReference type="Gene3D" id="3.40.50.720">
    <property type="entry name" value="NAD(P)-binding Rossmann-like Domain"/>
    <property type="match status" value="1"/>
</dbReference>
<keyword evidence="2" id="KW-0560">Oxidoreductase</keyword>
<reference evidence="4 5" key="1">
    <citation type="submission" date="2018-03" db="EMBL/GenBank/DDBJ databases">
        <title>Massilia armeniaca sp. nov., isolated from desert soil.</title>
        <authorList>
            <person name="Huang H."/>
            <person name="Ren M."/>
        </authorList>
    </citation>
    <scope>NUCLEOTIDE SEQUENCE [LARGE SCALE GENOMIC DNA]</scope>
    <source>
        <strain evidence="4 5">ZMN-3</strain>
    </source>
</reference>
<comment type="similarity">
    <text evidence="1">Belongs to the short-chain dehydrogenases/reductases (SDR) family.</text>
</comment>
<dbReference type="InterPro" id="IPR002347">
    <property type="entry name" value="SDR_fam"/>
</dbReference>
<dbReference type="PRINTS" id="PR00080">
    <property type="entry name" value="SDRFAMILY"/>
</dbReference>